<dbReference type="Proteomes" id="UP000273119">
    <property type="component" value="Unassembled WGS sequence"/>
</dbReference>
<feature type="active site" evidence="6">
    <location>
        <position position="156"/>
    </location>
</feature>
<feature type="binding site" evidence="6">
    <location>
        <position position="159"/>
    </location>
    <ligand>
        <name>Fe cation</name>
        <dbReference type="ChEBI" id="CHEBI:24875"/>
    </ligand>
</feature>
<dbReference type="PANTHER" id="PTHR10458">
    <property type="entry name" value="PEPTIDE DEFORMYLASE"/>
    <property type="match status" value="1"/>
</dbReference>
<proteinExistence type="inferred from homology"/>
<keyword evidence="3 6" id="KW-0378">Hydrolase</keyword>
<feature type="binding site" evidence="6">
    <location>
        <position position="113"/>
    </location>
    <ligand>
        <name>Fe cation</name>
        <dbReference type="ChEBI" id="CHEBI:24875"/>
    </ligand>
</feature>
<dbReference type="SUPFAM" id="SSF56420">
    <property type="entry name" value="Peptide deformylase"/>
    <property type="match status" value="1"/>
</dbReference>
<dbReference type="GO" id="GO:0046872">
    <property type="term" value="F:metal ion binding"/>
    <property type="evidence" value="ECO:0007669"/>
    <property type="project" value="UniProtKB-KW"/>
</dbReference>
<accession>A0A496PKU2</accession>
<dbReference type="GO" id="GO:0006412">
    <property type="term" value="P:translation"/>
    <property type="evidence" value="ECO:0007669"/>
    <property type="project" value="UniProtKB-UniRule"/>
</dbReference>
<evidence type="ECO:0000256" key="5">
    <source>
        <dbReference type="ARBA" id="ARBA00023004"/>
    </source>
</evidence>
<dbReference type="RefSeq" id="WP_121484459.1">
    <property type="nucleotide sequence ID" value="NZ_QQXL01000002.1"/>
</dbReference>
<dbReference type="PRINTS" id="PR01576">
    <property type="entry name" value="PDEFORMYLASE"/>
</dbReference>
<dbReference type="Gene3D" id="3.90.45.10">
    <property type="entry name" value="Peptide deformylase"/>
    <property type="match status" value="1"/>
</dbReference>
<evidence type="ECO:0000256" key="4">
    <source>
        <dbReference type="ARBA" id="ARBA00022917"/>
    </source>
</evidence>
<dbReference type="CDD" id="cd00487">
    <property type="entry name" value="Pep_deformylase"/>
    <property type="match status" value="1"/>
</dbReference>
<comment type="similarity">
    <text evidence="1 6">Belongs to the polypeptide deformylase family.</text>
</comment>
<dbReference type="GO" id="GO:0042586">
    <property type="term" value="F:peptide deformylase activity"/>
    <property type="evidence" value="ECO:0007669"/>
    <property type="project" value="UniProtKB-UniRule"/>
</dbReference>
<comment type="function">
    <text evidence="6">Removes the formyl group from the N-terminal Met of newly synthesized proteins. Requires at least a dipeptide for an efficient rate of reaction. N-terminal L-methionine is a prerequisite for activity but the enzyme has broad specificity at other positions.</text>
</comment>
<comment type="caution">
    <text evidence="7">The sequence shown here is derived from an EMBL/GenBank/DDBJ whole genome shotgun (WGS) entry which is preliminary data.</text>
</comment>
<dbReference type="EC" id="3.5.1.88" evidence="6"/>
<dbReference type="InterPro" id="IPR023635">
    <property type="entry name" value="Peptide_deformylase"/>
</dbReference>
<organism evidence="7 8">
    <name type="scientific">Galactobacter caseinivorans</name>
    <dbReference type="NCBI Taxonomy" id="2676123"/>
    <lineage>
        <taxon>Bacteria</taxon>
        <taxon>Bacillati</taxon>
        <taxon>Actinomycetota</taxon>
        <taxon>Actinomycetes</taxon>
        <taxon>Micrococcales</taxon>
        <taxon>Micrococcaceae</taxon>
        <taxon>Galactobacter</taxon>
    </lineage>
</organism>
<dbReference type="PANTHER" id="PTHR10458:SF2">
    <property type="entry name" value="PEPTIDE DEFORMYLASE, MITOCHONDRIAL"/>
    <property type="match status" value="1"/>
</dbReference>
<evidence type="ECO:0000313" key="7">
    <source>
        <dbReference type="EMBL" id="RKW71124.1"/>
    </source>
</evidence>
<keyword evidence="8" id="KW-1185">Reference proteome</keyword>
<dbReference type="Pfam" id="PF01327">
    <property type="entry name" value="Pep_deformylase"/>
    <property type="match status" value="1"/>
</dbReference>
<dbReference type="PIRSF" id="PIRSF004749">
    <property type="entry name" value="Pep_def"/>
    <property type="match status" value="1"/>
</dbReference>
<dbReference type="AlphaFoldDB" id="A0A496PKU2"/>
<keyword evidence="5 6" id="KW-0408">Iron</keyword>
<sequence>MTSPLGLEPTLPIVQLGDPVLRQQAQEWTGQPSGEELAQLIQLMRSTMLHAPGVGLAAPQIGLPLRLAVLQDLWPISEDVASARERAPLEFLVAINPSYEATSERTATHYEGCLSMEGYTAAVTRPADILASWMDANGTQHTAELHGWQARIFQHETDHLSGTLYIDKAHTRSLATSQNYARLWSAPGPELAREALGF</sequence>
<dbReference type="InterPro" id="IPR036821">
    <property type="entry name" value="Peptide_deformylase_sf"/>
</dbReference>
<evidence type="ECO:0000256" key="1">
    <source>
        <dbReference type="ARBA" id="ARBA00010759"/>
    </source>
</evidence>
<evidence type="ECO:0000256" key="2">
    <source>
        <dbReference type="ARBA" id="ARBA00022723"/>
    </source>
</evidence>
<feature type="binding site" evidence="6">
    <location>
        <position position="155"/>
    </location>
    <ligand>
        <name>Fe cation</name>
        <dbReference type="ChEBI" id="CHEBI:24875"/>
    </ligand>
</feature>
<keyword evidence="4 6" id="KW-0648">Protein biosynthesis</keyword>
<dbReference type="HAMAP" id="MF_00163">
    <property type="entry name" value="Pep_deformylase"/>
    <property type="match status" value="1"/>
</dbReference>
<evidence type="ECO:0000256" key="3">
    <source>
        <dbReference type="ARBA" id="ARBA00022801"/>
    </source>
</evidence>
<dbReference type="EMBL" id="QQXL01000002">
    <property type="protein sequence ID" value="RKW71124.1"/>
    <property type="molecule type" value="Genomic_DNA"/>
</dbReference>
<dbReference type="NCBIfam" id="NF001159">
    <property type="entry name" value="PRK00150.1-3"/>
    <property type="match status" value="1"/>
</dbReference>
<name>A0A496PKU2_9MICC</name>
<keyword evidence="2 6" id="KW-0479">Metal-binding</keyword>
<comment type="catalytic activity">
    <reaction evidence="6">
        <text>N-terminal N-formyl-L-methionyl-[peptide] + H2O = N-terminal L-methionyl-[peptide] + formate</text>
        <dbReference type="Rhea" id="RHEA:24420"/>
        <dbReference type="Rhea" id="RHEA-COMP:10639"/>
        <dbReference type="Rhea" id="RHEA-COMP:10640"/>
        <dbReference type="ChEBI" id="CHEBI:15377"/>
        <dbReference type="ChEBI" id="CHEBI:15740"/>
        <dbReference type="ChEBI" id="CHEBI:49298"/>
        <dbReference type="ChEBI" id="CHEBI:64731"/>
        <dbReference type="EC" id="3.5.1.88"/>
    </reaction>
</comment>
<reference evidence="7 8" key="1">
    <citation type="submission" date="2018-07" db="EMBL/GenBank/DDBJ databases">
        <title>Arthrobacter sp. nov., isolated from raw cow's milk with high bacterial count.</title>
        <authorList>
            <person name="Hahne J."/>
            <person name="Isele D."/>
            <person name="Lipski A."/>
        </authorList>
    </citation>
    <scope>NUCLEOTIDE SEQUENCE [LARGE SCALE GENOMIC DNA]</scope>
    <source>
        <strain evidence="7 8">JZ R-183</strain>
    </source>
</reference>
<evidence type="ECO:0000313" key="8">
    <source>
        <dbReference type="Proteomes" id="UP000273119"/>
    </source>
</evidence>
<dbReference type="FunFam" id="3.90.45.10:FF:000003">
    <property type="entry name" value="Peptide deformylase"/>
    <property type="match status" value="1"/>
</dbReference>
<protein>
    <recommendedName>
        <fullName evidence="6">Peptide deformylase</fullName>
        <shortName evidence="6">PDF</shortName>
        <ecNumber evidence="6">3.5.1.88</ecNumber>
    </recommendedName>
    <alternativeName>
        <fullName evidence="6">Polypeptide deformylase</fullName>
    </alternativeName>
</protein>
<comment type="cofactor">
    <cofactor evidence="6">
        <name>Fe(2+)</name>
        <dbReference type="ChEBI" id="CHEBI:29033"/>
    </cofactor>
    <text evidence="6">Binds 1 Fe(2+) ion.</text>
</comment>
<gene>
    <name evidence="6" type="primary">def</name>
    <name evidence="7" type="ORF">DWQ67_04865</name>
</gene>
<evidence type="ECO:0000256" key="6">
    <source>
        <dbReference type="HAMAP-Rule" id="MF_00163"/>
    </source>
</evidence>